<feature type="region of interest" description="Disordered" evidence="1">
    <location>
        <begin position="97"/>
        <end position="142"/>
    </location>
</feature>
<name>A0A833RIM3_9POAL</name>
<dbReference type="AlphaFoldDB" id="A0A833RIM3"/>
<dbReference type="EMBL" id="SWLB01000007">
    <property type="protein sequence ID" value="KAF3336546.1"/>
    <property type="molecule type" value="Genomic_DNA"/>
</dbReference>
<evidence type="ECO:0000313" key="3">
    <source>
        <dbReference type="EMBL" id="KAF3336546.1"/>
    </source>
</evidence>
<evidence type="ECO:0000256" key="1">
    <source>
        <dbReference type="SAM" id="MobiDB-lite"/>
    </source>
</evidence>
<accession>A0A833RIM3</accession>
<dbReference type="Proteomes" id="UP000623129">
    <property type="component" value="Unassembled WGS sequence"/>
</dbReference>
<keyword evidence="2" id="KW-0812">Transmembrane</keyword>
<evidence type="ECO:0000256" key="2">
    <source>
        <dbReference type="SAM" id="Phobius"/>
    </source>
</evidence>
<proteinExistence type="predicted"/>
<gene>
    <name evidence="3" type="ORF">FCM35_KLT19132</name>
</gene>
<organism evidence="3 4">
    <name type="scientific">Carex littledalei</name>
    <dbReference type="NCBI Taxonomy" id="544730"/>
    <lineage>
        <taxon>Eukaryota</taxon>
        <taxon>Viridiplantae</taxon>
        <taxon>Streptophyta</taxon>
        <taxon>Embryophyta</taxon>
        <taxon>Tracheophyta</taxon>
        <taxon>Spermatophyta</taxon>
        <taxon>Magnoliopsida</taxon>
        <taxon>Liliopsida</taxon>
        <taxon>Poales</taxon>
        <taxon>Cyperaceae</taxon>
        <taxon>Cyperoideae</taxon>
        <taxon>Cariceae</taxon>
        <taxon>Carex</taxon>
        <taxon>Carex subgen. Euthyceras</taxon>
    </lineage>
</organism>
<sequence>MSNLLCFISFLALALPAADYFFSLFDALIDRLPSLSTLPRSYIFISSLLFVIAYKLSSAMPNLFSNYDVGGLFISAFADDISSRIMSRLIDHFPSFKSNRGHKNGDQMNSGQRSGGKLNNSQSSEGQINGDKVNTGHNSGGQMNGVQMNGGEMYNGKLNCRQDGGQSLGVQMNGVQMNRGKMKNRQLNIIQSEVAKANIK</sequence>
<keyword evidence="4" id="KW-1185">Reference proteome</keyword>
<comment type="caution">
    <text evidence="3">The sequence shown here is derived from an EMBL/GenBank/DDBJ whole genome shotgun (WGS) entry which is preliminary data.</text>
</comment>
<evidence type="ECO:0000313" key="4">
    <source>
        <dbReference type="Proteomes" id="UP000623129"/>
    </source>
</evidence>
<reference evidence="3" key="1">
    <citation type="submission" date="2020-01" db="EMBL/GenBank/DDBJ databases">
        <title>Genome sequence of Kobresia littledalei, the first chromosome-level genome in the family Cyperaceae.</title>
        <authorList>
            <person name="Qu G."/>
        </authorList>
    </citation>
    <scope>NUCLEOTIDE SEQUENCE</scope>
    <source>
        <strain evidence="3">C.B.Clarke</strain>
        <tissue evidence="3">Leaf</tissue>
    </source>
</reference>
<protein>
    <submittedName>
        <fullName evidence="3">Uncharacterized protein</fullName>
    </submittedName>
</protein>
<feature type="transmembrane region" description="Helical" evidence="2">
    <location>
        <begin position="41"/>
        <end position="57"/>
    </location>
</feature>
<keyword evidence="2" id="KW-0472">Membrane</keyword>
<keyword evidence="2" id="KW-1133">Transmembrane helix</keyword>
<feature type="compositionally biased region" description="Polar residues" evidence="1">
    <location>
        <begin position="106"/>
        <end position="127"/>
    </location>
</feature>